<reference evidence="2" key="1">
    <citation type="journal article" date="2022" name="Int. J. Mol. Sci.">
        <title>Draft Genome of Tanacetum Coccineum: Genomic Comparison of Closely Related Tanacetum-Family Plants.</title>
        <authorList>
            <person name="Yamashiro T."/>
            <person name="Shiraishi A."/>
            <person name="Nakayama K."/>
            <person name="Satake H."/>
        </authorList>
    </citation>
    <scope>NUCLEOTIDE SEQUENCE</scope>
</reference>
<proteinExistence type="predicted"/>
<reference evidence="2" key="2">
    <citation type="submission" date="2022-01" db="EMBL/GenBank/DDBJ databases">
        <authorList>
            <person name="Yamashiro T."/>
            <person name="Shiraishi A."/>
            <person name="Satake H."/>
            <person name="Nakayama K."/>
        </authorList>
    </citation>
    <scope>NUCLEOTIDE SEQUENCE</scope>
</reference>
<name>A0ABQ5HZ39_9ASTR</name>
<evidence type="ECO:0000313" key="3">
    <source>
        <dbReference type="Proteomes" id="UP001151760"/>
    </source>
</evidence>
<protein>
    <recommendedName>
        <fullName evidence="4">Reverse transcriptase domain-containing protein</fullName>
    </recommendedName>
</protein>
<comment type="caution">
    <text evidence="2">The sequence shown here is derived from an EMBL/GenBank/DDBJ whole genome shotgun (WGS) entry which is preliminary data.</text>
</comment>
<evidence type="ECO:0000313" key="2">
    <source>
        <dbReference type="EMBL" id="GJT93005.1"/>
    </source>
</evidence>
<dbReference type="PANTHER" id="PTHR33223">
    <property type="entry name" value="CCHC-TYPE DOMAIN-CONTAINING PROTEIN"/>
    <property type="match status" value="1"/>
</dbReference>
<accession>A0ABQ5HZ39</accession>
<organism evidence="2 3">
    <name type="scientific">Tanacetum coccineum</name>
    <dbReference type="NCBI Taxonomy" id="301880"/>
    <lineage>
        <taxon>Eukaryota</taxon>
        <taxon>Viridiplantae</taxon>
        <taxon>Streptophyta</taxon>
        <taxon>Embryophyta</taxon>
        <taxon>Tracheophyta</taxon>
        <taxon>Spermatophyta</taxon>
        <taxon>Magnoliopsida</taxon>
        <taxon>eudicotyledons</taxon>
        <taxon>Gunneridae</taxon>
        <taxon>Pentapetalae</taxon>
        <taxon>asterids</taxon>
        <taxon>campanulids</taxon>
        <taxon>Asterales</taxon>
        <taxon>Asteraceae</taxon>
        <taxon>Asteroideae</taxon>
        <taxon>Anthemideae</taxon>
        <taxon>Anthemidinae</taxon>
        <taxon>Tanacetum</taxon>
    </lineage>
</organism>
<feature type="compositionally biased region" description="Polar residues" evidence="1">
    <location>
        <begin position="127"/>
        <end position="140"/>
    </location>
</feature>
<evidence type="ECO:0008006" key="4">
    <source>
        <dbReference type="Google" id="ProtNLM"/>
    </source>
</evidence>
<dbReference type="Proteomes" id="UP001151760">
    <property type="component" value="Unassembled WGS sequence"/>
</dbReference>
<dbReference type="EMBL" id="BQNB010020163">
    <property type="protein sequence ID" value="GJT93005.1"/>
    <property type="molecule type" value="Genomic_DNA"/>
</dbReference>
<gene>
    <name evidence="2" type="ORF">Tco_1081850</name>
</gene>
<evidence type="ECO:0000256" key="1">
    <source>
        <dbReference type="SAM" id="MobiDB-lite"/>
    </source>
</evidence>
<feature type="region of interest" description="Disordered" evidence="1">
    <location>
        <begin position="126"/>
        <end position="146"/>
    </location>
</feature>
<dbReference type="PANTHER" id="PTHR33223:SF11">
    <property type="entry name" value="ELEMENT PROTEIN, PUTATIVE-RELATED"/>
    <property type="match status" value="1"/>
</dbReference>
<sequence>MRTRNSNFPNNSTVTILRRRNRGRAPNVVEPELHTIVEVAPMAERTMKELLRAPMEGEAWERFKEMLRACPHHGFTELTQVDTFYNGLNENDQDSLNVAAGGNLLSKTTREALNIIENKSKVRYSRNKSNVSRMNTTSRESVSKTDERIDKLADQISTTPSRNKKNKVEAQPRKVNKLNRVVLVCNVDVKHSLSNANSKILCASCNKSMFDVVHDKCFLNFVQNENKCSKSAKKHKKQNIWKPMGHVFTELGLKWKPTGRTFTIVGNSCPLTRFTTTNIVPLKQTTSHSDEIQKPELKVYSRKPKNVKNIGSSKKAKIVESMNANHLEPNQTWGSNATDIPSSSSLVMTGCPDCTLVSGLWIFGNDQIARIMGYGDYQLGNVVISRVYYVEGLGHNLFSVGQFCDADLEVAFQKNTFFIHNLEGVELLSGSRDINLYTISLDDMLK</sequence>
<keyword evidence="3" id="KW-1185">Reference proteome</keyword>